<dbReference type="PANTHER" id="PTHR32410:SF216">
    <property type="entry name" value="PHORBOL-ESTER_DAG-TYPE DOMAIN-CONTAINING PROTEIN"/>
    <property type="match status" value="1"/>
</dbReference>
<dbReference type="SUPFAM" id="SSF57889">
    <property type="entry name" value="Cysteine-rich domain"/>
    <property type="match status" value="5"/>
</dbReference>
<feature type="domain" description="DC1" evidence="2">
    <location>
        <begin position="145"/>
        <end position="189"/>
    </location>
</feature>
<feature type="domain" description="DC1" evidence="2">
    <location>
        <begin position="493"/>
        <end position="540"/>
    </location>
</feature>
<sequence>MEHSSHPHPLILNQNYIAGEGDVCHGCREQVISSKSFVYCCTSITGNTDSSTTAGAECAEFLLHKSCAELPQHIQIPTKSQKFLQLRLITNTSAPREGCCNICAIPMAYKVKQFFYFSFYDSVCIKCAILQVQLSLEDPKIDHPAHPQHPVALIQHPTSFKCYACNIDDNIRDMSYRCTRCQFWMHKSCGDAPTSFQFQFHSKHPLILKFSLPLVYQKFHQYCKLCNVILGRSEWLYCCYNCRFFVHFHCARSSRILSMDENENHDSSLVHLPAANTLSINLLLERFVKGMISTLNNNNDSTCSVPSHIQHWAHVKHHLQLIAINELRDPKDDDENVLLCYGCTKPIRIGDDSFYGCVTCKFFLHKFCAELPKMIKHHLWPGKTFFARSAESFICNGCNVECSGISFSNKKRSSFFSIRLHVGCMTLPKTIKHEAHSHPLEQVYTNRHNCKACREFRSYDSRRFMYGCKQCEDYYICTECSILRPGKIEHRWDPHSLELIYEPGMVENHEHEFSCEFCSKDINTNRWFYHCSHCDLSFHLEPCSVLDDCLSESD</sequence>
<gene>
    <name evidence="3" type="ORF">POM88_010622</name>
</gene>
<reference evidence="3" key="2">
    <citation type="submission" date="2023-05" db="EMBL/GenBank/DDBJ databases">
        <authorList>
            <person name="Schelkunov M.I."/>
        </authorList>
    </citation>
    <scope>NUCLEOTIDE SEQUENCE</scope>
    <source>
        <strain evidence="3">Hsosn_3</strain>
        <tissue evidence="3">Leaf</tissue>
    </source>
</reference>
<protein>
    <recommendedName>
        <fullName evidence="2">DC1 domain-containing protein</fullName>
    </recommendedName>
</protein>
<dbReference type="InterPro" id="IPR004146">
    <property type="entry name" value="DC1"/>
</dbReference>
<proteinExistence type="predicted"/>
<evidence type="ECO:0000313" key="3">
    <source>
        <dbReference type="EMBL" id="KAK1391566.1"/>
    </source>
</evidence>
<dbReference type="EMBL" id="JAUIZM010000003">
    <property type="protein sequence ID" value="KAK1391566.1"/>
    <property type="molecule type" value="Genomic_DNA"/>
</dbReference>
<accession>A0AAD8ITV0</accession>
<comment type="caution">
    <text evidence="3">The sequence shown here is derived from an EMBL/GenBank/DDBJ whole genome shotgun (WGS) entry which is preliminary data.</text>
</comment>
<evidence type="ECO:0000313" key="4">
    <source>
        <dbReference type="Proteomes" id="UP001237642"/>
    </source>
</evidence>
<evidence type="ECO:0000256" key="1">
    <source>
        <dbReference type="ARBA" id="ARBA00022737"/>
    </source>
</evidence>
<dbReference type="InterPro" id="IPR046349">
    <property type="entry name" value="C1-like_sf"/>
</dbReference>
<dbReference type="Pfam" id="PF03107">
    <property type="entry name" value="C1_2"/>
    <property type="match status" value="3"/>
</dbReference>
<dbReference type="InterPro" id="IPR053192">
    <property type="entry name" value="Vacuole_Formation_Reg"/>
</dbReference>
<reference evidence="3" key="1">
    <citation type="submission" date="2023-02" db="EMBL/GenBank/DDBJ databases">
        <title>Genome of toxic invasive species Heracleum sosnowskyi carries increased number of genes despite the absence of recent whole-genome duplications.</title>
        <authorList>
            <person name="Schelkunov M."/>
            <person name="Shtratnikova V."/>
            <person name="Makarenko M."/>
            <person name="Klepikova A."/>
            <person name="Omelchenko D."/>
            <person name="Novikova G."/>
            <person name="Obukhova E."/>
            <person name="Bogdanov V."/>
            <person name="Penin A."/>
            <person name="Logacheva M."/>
        </authorList>
    </citation>
    <scope>NUCLEOTIDE SEQUENCE</scope>
    <source>
        <strain evidence="3">Hsosn_3</strain>
        <tissue evidence="3">Leaf</tissue>
    </source>
</reference>
<keyword evidence="4" id="KW-1185">Reference proteome</keyword>
<feature type="domain" description="DC1" evidence="2">
    <location>
        <begin position="314"/>
        <end position="369"/>
    </location>
</feature>
<organism evidence="3 4">
    <name type="scientific">Heracleum sosnowskyi</name>
    <dbReference type="NCBI Taxonomy" id="360622"/>
    <lineage>
        <taxon>Eukaryota</taxon>
        <taxon>Viridiplantae</taxon>
        <taxon>Streptophyta</taxon>
        <taxon>Embryophyta</taxon>
        <taxon>Tracheophyta</taxon>
        <taxon>Spermatophyta</taxon>
        <taxon>Magnoliopsida</taxon>
        <taxon>eudicotyledons</taxon>
        <taxon>Gunneridae</taxon>
        <taxon>Pentapetalae</taxon>
        <taxon>asterids</taxon>
        <taxon>campanulids</taxon>
        <taxon>Apiales</taxon>
        <taxon>Apiaceae</taxon>
        <taxon>Apioideae</taxon>
        <taxon>apioid superclade</taxon>
        <taxon>Tordylieae</taxon>
        <taxon>Tordyliinae</taxon>
        <taxon>Heracleum</taxon>
    </lineage>
</organism>
<dbReference type="Proteomes" id="UP001237642">
    <property type="component" value="Unassembled WGS sequence"/>
</dbReference>
<dbReference type="PANTHER" id="PTHR32410">
    <property type="entry name" value="CYSTEINE/HISTIDINE-RICH C1 DOMAIN FAMILY PROTEIN"/>
    <property type="match status" value="1"/>
</dbReference>
<keyword evidence="1" id="KW-0677">Repeat</keyword>
<evidence type="ECO:0000259" key="2">
    <source>
        <dbReference type="Pfam" id="PF03107"/>
    </source>
</evidence>
<dbReference type="AlphaFoldDB" id="A0AAD8ITV0"/>
<name>A0AAD8ITV0_9APIA</name>